<proteinExistence type="predicted"/>
<dbReference type="EMBL" id="CDMY01000738">
    <property type="protein sequence ID" value="CEM31874.1"/>
    <property type="molecule type" value="Genomic_DNA"/>
</dbReference>
<dbReference type="AlphaFoldDB" id="A0A0G4GNX7"/>
<dbReference type="InParanoid" id="A0A0G4GNX7"/>
<reference evidence="2 3" key="1">
    <citation type="submission" date="2014-11" db="EMBL/GenBank/DDBJ databases">
        <authorList>
            <person name="Zhu J."/>
            <person name="Qi W."/>
            <person name="Song R."/>
        </authorList>
    </citation>
    <scope>NUCLEOTIDE SEQUENCE [LARGE SCALE GENOMIC DNA]</scope>
</reference>
<gene>
    <name evidence="2" type="ORF">Vbra_2307</name>
</gene>
<accession>A0A0G4GNX7</accession>
<evidence type="ECO:0000313" key="3">
    <source>
        <dbReference type="Proteomes" id="UP000041254"/>
    </source>
</evidence>
<name>A0A0G4GNX7_VITBC</name>
<evidence type="ECO:0000313" key="2">
    <source>
        <dbReference type="EMBL" id="CEM31874.1"/>
    </source>
</evidence>
<organism evidence="2 3">
    <name type="scientific">Vitrella brassicaformis (strain CCMP3155)</name>
    <dbReference type="NCBI Taxonomy" id="1169540"/>
    <lineage>
        <taxon>Eukaryota</taxon>
        <taxon>Sar</taxon>
        <taxon>Alveolata</taxon>
        <taxon>Colpodellida</taxon>
        <taxon>Vitrellaceae</taxon>
        <taxon>Vitrella</taxon>
    </lineage>
</organism>
<keyword evidence="3" id="KW-1185">Reference proteome</keyword>
<dbReference type="VEuPathDB" id="CryptoDB:Vbra_2307"/>
<sequence length="150" mass="17529">MILHNVRFLSRMRHFLYDIKCRVKGTGEREHFDNWQETRMLTMEQARWMLDTNGQTQTASRSRHTCTDNGKRRKTDHPRFVFGAEENSFEVFSAFERRLRSYHPPSIGPRPQGHPISAFFAHFAAPAPLLDVRAPSPPPLWPACRRTPAR</sequence>
<feature type="region of interest" description="Disordered" evidence="1">
    <location>
        <begin position="53"/>
        <end position="72"/>
    </location>
</feature>
<protein>
    <submittedName>
        <fullName evidence="2">Uncharacterized protein</fullName>
    </submittedName>
</protein>
<dbReference type="Proteomes" id="UP000041254">
    <property type="component" value="Unassembled WGS sequence"/>
</dbReference>
<evidence type="ECO:0000256" key="1">
    <source>
        <dbReference type="SAM" id="MobiDB-lite"/>
    </source>
</evidence>